<proteinExistence type="predicted"/>
<sequence length="356" mass="38913">MIVRIAVPTTSQCLLRSITPINSSQIAVLKFAVNRTYATHRSNASDLLSQTLDVKRGSRREDTVGPFILGVPPSKQSAENVKKWSELSTGGKAVRTASRTGNLVVILFGAGFSALLLYALTSELFSKNSPTVLYKDACKLIETSPRVARYLHGPLTFHNNPPSAIRPRHRNRHVSSYIRSDGSGREHMFLHFYIQGSQPGTKDTDTSEGYLDSMIHWTSDGFSRLSDTSFDDIVDGVRARAAGVAESSKALFRFLSGEPTSTPSANQPPTREPVPAEKKTSNVWSFAGLFSGIKGKRHGDGLDAPDGRVFLEGEAHAELVRNDQGYFDFKDLIVEIPNSHTPNRVQVAVILSGQGD</sequence>
<evidence type="ECO:0000313" key="1">
    <source>
        <dbReference type="EMBL" id="KAF9648517.1"/>
    </source>
</evidence>
<reference evidence="1" key="1">
    <citation type="submission" date="2019-10" db="EMBL/GenBank/DDBJ databases">
        <authorList>
            <consortium name="DOE Joint Genome Institute"/>
            <person name="Kuo A."/>
            <person name="Miyauchi S."/>
            <person name="Kiss E."/>
            <person name="Drula E."/>
            <person name="Kohler A."/>
            <person name="Sanchez-Garcia M."/>
            <person name="Andreopoulos B."/>
            <person name="Barry K.W."/>
            <person name="Bonito G."/>
            <person name="Buee M."/>
            <person name="Carver A."/>
            <person name="Chen C."/>
            <person name="Cichocki N."/>
            <person name="Clum A."/>
            <person name="Culley D."/>
            <person name="Crous P.W."/>
            <person name="Fauchery L."/>
            <person name="Girlanda M."/>
            <person name="Hayes R."/>
            <person name="Keri Z."/>
            <person name="Labutti K."/>
            <person name="Lipzen A."/>
            <person name="Lombard V."/>
            <person name="Magnuson J."/>
            <person name="Maillard F."/>
            <person name="Morin E."/>
            <person name="Murat C."/>
            <person name="Nolan M."/>
            <person name="Ohm R."/>
            <person name="Pangilinan J."/>
            <person name="Pereira M."/>
            <person name="Perotto S."/>
            <person name="Peter M."/>
            <person name="Riley R."/>
            <person name="Sitrit Y."/>
            <person name="Stielow B."/>
            <person name="Szollosi G."/>
            <person name="Zifcakova L."/>
            <person name="Stursova M."/>
            <person name="Spatafora J.W."/>
            <person name="Tedersoo L."/>
            <person name="Vaario L.-M."/>
            <person name="Yamada A."/>
            <person name="Yan M."/>
            <person name="Wang P."/>
            <person name="Xu J."/>
            <person name="Bruns T."/>
            <person name="Baldrian P."/>
            <person name="Vilgalys R."/>
            <person name="Henrissat B."/>
            <person name="Grigoriev I.V."/>
            <person name="Hibbett D."/>
            <person name="Nagy L.G."/>
            <person name="Martin F.M."/>
        </authorList>
    </citation>
    <scope>NUCLEOTIDE SEQUENCE</scope>
    <source>
        <strain evidence="1">P2</strain>
    </source>
</reference>
<reference evidence="1" key="2">
    <citation type="journal article" date="2020" name="Nat. Commun.">
        <title>Large-scale genome sequencing of mycorrhizal fungi provides insights into the early evolution of symbiotic traits.</title>
        <authorList>
            <person name="Miyauchi S."/>
            <person name="Kiss E."/>
            <person name="Kuo A."/>
            <person name="Drula E."/>
            <person name="Kohler A."/>
            <person name="Sanchez-Garcia M."/>
            <person name="Morin E."/>
            <person name="Andreopoulos B."/>
            <person name="Barry K.W."/>
            <person name="Bonito G."/>
            <person name="Buee M."/>
            <person name="Carver A."/>
            <person name="Chen C."/>
            <person name="Cichocki N."/>
            <person name="Clum A."/>
            <person name="Culley D."/>
            <person name="Crous P.W."/>
            <person name="Fauchery L."/>
            <person name="Girlanda M."/>
            <person name="Hayes R.D."/>
            <person name="Keri Z."/>
            <person name="LaButti K."/>
            <person name="Lipzen A."/>
            <person name="Lombard V."/>
            <person name="Magnuson J."/>
            <person name="Maillard F."/>
            <person name="Murat C."/>
            <person name="Nolan M."/>
            <person name="Ohm R.A."/>
            <person name="Pangilinan J."/>
            <person name="Pereira M.F."/>
            <person name="Perotto S."/>
            <person name="Peter M."/>
            <person name="Pfister S."/>
            <person name="Riley R."/>
            <person name="Sitrit Y."/>
            <person name="Stielow J.B."/>
            <person name="Szollosi G."/>
            <person name="Zifcakova L."/>
            <person name="Stursova M."/>
            <person name="Spatafora J.W."/>
            <person name="Tedersoo L."/>
            <person name="Vaario L.M."/>
            <person name="Yamada A."/>
            <person name="Yan M."/>
            <person name="Wang P."/>
            <person name="Xu J."/>
            <person name="Bruns T."/>
            <person name="Baldrian P."/>
            <person name="Vilgalys R."/>
            <person name="Dunand C."/>
            <person name="Henrissat B."/>
            <person name="Grigoriev I.V."/>
            <person name="Hibbett D."/>
            <person name="Nagy L.G."/>
            <person name="Martin F.M."/>
        </authorList>
    </citation>
    <scope>NUCLEOTIDE SEQUENCE</scope>
    <source>
        <strain evidence="1">P2</strain>
    </source>
</reference>
<organism evidence="1 2">
    <name type="scientific">Thelephora ganbajun</name>
    <name type="common">Ganba fungus</name>
    <dbReference type="NCBI Taxonomy" id="370292"/>
    <lineage>
        <taxon>Eukaryota</taxon>
        <taxon>Fungi</taxon>
        <taxon>Dikarya</taxon>
        <taxon>Basidiomycota</taxon>
        <taxon>Agaricomycotina</taxon>
        <taxon>Agaricomycetes</taxon>
        <taxon>Thelephorales</taxon>
        <taxon>Thelephoraceae</taxon>
        <taxon>Thelephora</taxon>
    </lineage>
</organism>
<gene>
    <name evidence="1" type="ORF">BDM02DRAFT_2240740</name>
</gene>
<dbReference type="Proteomes" id="UP000886501">
    <property type="component" value="Unassembled WGS sequence"/>
</dbReference>
<keyword evidence="2" id="KW-1185">Reference proteome</keyword>
<comment type="caution">
    <text evidence="1">The sequence shown here is derived from an EMBL/GenBank/DDBJ whole genome shotgun (WGS) entry which is preliminary data.</text>
</comment>
<accession>A0ACB6ZG39</accession>
<dbReference type="EMBL" id="MU118012">
    <property type="protein sequence ID" value="KAF9648517.1"/>
    <property type="molecule type" value="Genomic_DNA"/>
</dbReference>
<protein>
    <submittedName>
        <fullName evidence="1">Uncharacterized protein</fullName>
    </submittedName>
</protein>
<name>A0ACB6ZG39_THEGA</name>
<evidence type="ECO:0000313" key="2">
    <source>
        <dbReference type="Proteomes" id="UP000886501"/>
    </source>
</evidence>